<dbReference type="Pfam" id="PF00990">
    <property type="entry name" value="GGDEF"/>
    <property type="match status" value="1"/>
</dbReference>
<dbReference type="SUPFAM" id="SSF55073">
    <property type="entry name" value="Nucleotide cyclase"/>
    <property type="match status" value="1"/>
</dbReference>
<keyword evidence="4" id="KW-1185">Reference proteome</keyword>
<dbReference type="InterPro" id="IPR000160">
    <property type="entry name" value="GGDEF_dom"/>
</dbReference>
<protein>
    <submittedName>
        <fullName evidence="3">Diguanylate cyclase (GGDEF)-like protein</fullName>
    </submittedName>
</protein>
<dbReference type="InterPro" id="IPR050469">
    <property type="entry name" value="Diguanylate_Cyclase"/>
</dbReference>
<dbReference type="EMBL" id="SHKY01000001">
    <property type="protein sequence ID" value="RZU51170.1"/>
    <property type="molecule type" value="Genomic_DNA"/>
</dbReference>
<dbReference type="GO" id="GO:0005886">
    <property type="term" value="C:plasma membrane"/>
    <property type="evidence" value="ECO:0007669"/>
    <property type="project" value="TreeGrafter"/>
</dbReference>
<dbReference type="CDD" id="cd01949">
    <property type="entry name" value="GGDEF"/>
    <property type="match status" value="1"/>
</dbReference>
<organism evidence="3 4">
    <name type="scientific">Krasilnikovia cinnamomea</name>
    <dbReference type="NCBI Taxonomy" id="349313"/>
    <lineage>
        <taxon>Bacteria</taxon>
        <taxon>Bacillati</taxon>
        <taxon>Actinomycetota</taxon>
        <taxon>Actinomycetes</taxon>
        <taxon>Micromonosporales</taxon>
        <taxon>Micromonosporaceae</taxon>
        <taxon>Krasilnikovia</taxon>
    </lineage>
</organism>
<dbReference type="Proteomes" id="UP000292564">
    <property type="component" value="Unassembled WGS sequence"/>
</dbReference>
<dbReference type="GO" id="GO:0052621">
    <property type="term" value="F:diguanylate cyclase activity"/>
    <property type="evidence" value="ECO:0007669"/>
    <property type="project" value="TreeGrafter"/>
</dbReference>
<name>A0A4Q7ZJU3_9ACTN</name>
<feature type="region of interest" description="Disordered" evidence="1">
    <location>
        <begin position="341"/>
        <end position="360"/>
    </location>
</feature>
<feature type="compositionally biased region" description="Basic and acidic residues" evidence="1">
    <location>
        <begin position="346"/>
        <end position="360"/>
    </location>
</feature>
<dbReference type="SUPFAM" id="SSF48452">
    <property type="entry name" value="TPR-like"/>
    <property type="match status" value="1"/>
</dbReference>
<proteinExistence type="predicted"/>
<dbReference type="PANTHER" id="PTHR45138:SF24">
    <property type="entry name" value="DIGUANYLATE CYCLASE DGCC-RELATED"/>
    <property type="match status" value="1"/>
</dbReference>
<dbReference type="Gene3D" id="1.25.40.10">
    <property type="entry name" value="Tetratricopeptide repeat domain"/>
    <property type="match status" value="1"/>
</dbReference>
<dbReference type="InterPro" id="IPR029787">
    <property type="entry name" value="Nucleotide_cyclase"/>
</dbReference>
<dbReference type="InterPro" id="IPR011990">
    <property type="entry name" value="TPR-like_helical_dom_sf"/>
</dbReference>
<evidence type="ECO:0000313" key="4">
    <source>
        <dbReference type="Proteomes" id="UP000292564"/>
    </source>
</evidence>
<dbReference type="PANTHER" id="PTHR45138">
    <property type="entry name" value="REGULATORY COMPONENTS OF SENSORY TRANSDUCTION SYSTEM"/>
    <property type="match status" value="1"/>
</dbReference>
<comment type="caution">
    <text evidence="3">The sequence shown here is derived from an EMBL/GenBank/DDBJ whole genome shotgun (WGS) entry which is preliminary data.</text>
</comment>
<accession>A0A4Q7ZJU3</accession>
<dbReference type="SMART" id="SM00267">
    <property type="entry name" value="GGDEF"/>
    <property type="match status" value="1"/>
</dbReference>
<dbReference type="Gene3D" id="3.30.70.270">
    <property type="match status" value="1"/>
</dbReference>
<dbReference type="AlphaFoldDB" id="A0A4Q7ZJU3"/>
<dbReference type="GO" id="GO:1902201">
    <property type="term" value="P:negative regulation of bacterial-type flagellum-dependent cell motility"/>
    <property type="evidence" value="ECO:0007669"/>
    <property type="project" value="TreeGrafter"/>
</dbReference>
<reference evidence="3 4" key="1">
    <citation type="submission" date="2019-02" db="EMBL/GenBank/DDBJ databases">
        <title>Sequencing the genomes of 1000 actinobacteria strains.</title>
        <authorList>
            <person name="Klenk H.-P."/>
        </authorList>
    </citation>
    <scope>NUCLEOTIDE SEQUENCE [LARGE SCALE GENOMIC DNA]</scope>
    <source>
        <strain evidence="3 4">DSM 45162</strain>
    </source>
</reference>
<feature type="domain" description="GGDEF" evidence="2">
    <location>
        <begin position="385"/>
        <end position="522"/>
    </location>
</feature>
<evidence type="ECO:0000259" key="2">
    <source>
        <dbReference type="PROSITE" id="PS50887"/>
    </source>
</evidence>
<dbReference type="PROSITE" id="PS50887">
    <property type="entry name" value="GGDEF"/>
    <property type="match status" value="1"/>
</dbReference>
<evidence type="ECO:0000313" key="3">
    <source>
        <dbReference type="EMBL" id="RZU51170.1"/>
    </source>
</evidence>
<gene>
    <name evidence="3" type="ORF">EV385_2971</name>
</gene>
<dbReference type="GO" id="GO:0043709">
    <property type="term" value="P:cell adhesion involved in single-species biofilm formation"/>
    <property type="evidence" value="ECO:0007669"/>
    <property type="project" value="TreeGrafter"/>
</dbReference>
<sequence>MGPMDGDALVAEALSAALLAMEEQFVSEAVAGLADAVELQRQATALGDESLVMRARLCRARMGLRTGELTGVAREMYDVQRWAAERGDRLLEARAHAACASVHQYSGDAAKRLEHSLSAVELLDETATVFTQIWHRVRLADALAETGAIDAARLRYRQAEDLARKTQQWELLRILLNNWAYYEHDCGDLAGAGEVIGRMLQHADVHGLELDPPTLHTVGEVQAANGEYAAAEQAMLTCIARYEAGFVEHVADVASYRLTLARARRGLGDVVGAQQSLDACREVCVELGLHAILVQVHEEQADLHAARGEFAEAFAIHKTFVAAQKSLQSREREAQAQARQAMFETSEAREEAERFREQARRDPLTGLRNRRYVDEELPALIAGDSGLSLAIADIDYFKRINDTLSHDTGDQVLVQVAKLLEDGLAAAAPGGFVARLGGEEFLLVLPATPVPSATTTLDGIRQAIETHDWHDITGALPVTVSIGVAATGEVSPPTQSATLGVADRNLYAAKRAGRNRVVAGAPRERLPRAYRDRDVA</sequence>
<evidence type="ECO:0000256" key="1">
    <source>
        <dbReference type="SAM" id="MobiDB-lite"/>
    </source>
</evidence>
<dbReference type="NCBIfam" id="TIGR00254">
    <property type="entry name" value="GGDEF"/>
    <property type="match status" value="1"/>
</dbReference>
<dbReference type="InterPro" id="IPR043128">
    <property type="entry name" value="Rev_trsase/Diguanyl_cyclase"/>
</dbReference>